<evidence type="ECO:0000256" key="1">
    <source>
        <dbReference type="SAM" id="SignalP"/>
    </source>
</evidence>
<protein>
    <recommendedName>
        <fullName evidence="4">Methylaspartate ammonia-lyase</fullName>
    </recommendedName>
</protein>
<reference evidence="2 3" key="1">
    <citation type="submission" date="2019-07" db="EMBL/GenBank/DDBJ databases">
        <title>Whole genome shotgun sequence of Rhodospirillum oryzae NBRC 107573.</title>
        <authorList>
            <person name="Hosoyama A."/>
            <person name="Uohara A."/>
            <person name="Ohji S."/>
            <person name="Ichikawa N."/>
        </authorList>
    </citation>
    <scope>NUCLEOTIDE SEQUENCE [LARGE SCALE GENOMIC DNA]</scope>
    <source>
        <strain evidence="2 3">NBRC 107573</strain>
    </source>
</reference>
<name>A0A512HBQ6_9PROT</name>
<keyword evidence="1" id="KW-0732">Signal</keyword>
<dbReference type="AlphaFoldDB" id="A0A512HBQ6"/>
<dbReference type="RefSeq" id="WP_147164913.1">
    <property type="nucleotide sequence ID" value="NZ_BJZO01000125.1"/>
</dbReference>
<accession>A0A512HBQ6</accession>
<evidence type="ECO:0000313" key="2">
    <source>
        <dbReference type="EMBL" id="GEO82883.1"/>
    </source>
</evidence>
<feature type="signal peptide" evidence="1">
    <location>
        <begin position="1"/>
        <end position="31"/>
    </location>
</feature>
<evidence type="ECO:0000313" key="3">
    <source>
        <dbReference type="Proteomes" id="UP000321567"/>
    </source>
</evidence>
<organism evidence="2 3">
    <name type="scientific">Pararhodospirillum oryzae</name>
    <dbReference type="NCBI Taxonomy" id="478448"/>
    <lineage>
        <taxon>Bacteria</taxon>
        <taxon>Pseudomonadati</taxon>
        <taxon>Pseudomonadota</taxon>
        <taxon>Alphaproteobacteria</taxon>
        <taxon>Rhodospirillales</taxon>
        <taxon>Rhodospirillaceae</taxon>
        <taxon>Pararhodospirillum</taxon>
    </lineage>
</organism>
<feature type="chain" id="PRO_5022085699" description="Methylaspartate ammonia-lyase" evidence="1">
    <location>
        <begin position="32"/>
        <end position="426"/>
    </location>
</feature>
<dbReference type="OrthoDB" id="1171174at2"/>
<sequence>MIAWKSCPWKTARTGIVVLGAVVLASLPARAAPPAASSSLLARSCQTLAQRVGEPWGPAVFLRSHDAATGDGPPANPALATAAFSYDNALAVLALLACDEPGRARRIGEALRRAALHDRTGEAGRLRSAYRAGPQPDAPSPNGWWDPAQGRWLEDDAQVSTSTGNVAWAGLALVALAETDKDPALWEAAAALGAWIWTHAHDPRGPGGFTGGLFGTDATPVALTWKSTEHAADAAALFERLAAGPVPGPWAEGRAAARAFLNAQWVEAEGRFRIGTQPDGVTPNDATSGLDAQVWPPLLTGAPAQWRRALAYAHVAHGVEGGFSFNRDKAGIWTEGTAQAALTARAVGEDALADQALATLAGLASPGGYLWATPEARLPTGLALGPDRSQADFFYEHQPHLGATAWAVLAARGWNPFTGRVLPSRE</sequence>
<keyword evidence="3" id="KW-1185">Reference proteome</keyword>
<proteinExistence type="predicted"/>
<evidence type="ECO:0008006" key="4">
    <source>
        <dbReference type="Google" id="ProtNLM"/>
    </source>
</evidence>
<gene>
    <name evidence="2" type="ORF">ROR02_30140</name>
</gene>
<dbReference type="Proteomes" id="UP000321567">
    <property type="component" value="Unassembled WGS sequence"/>
</dbReference>
<comment type="caution">
    <text evidence="2">The sequence shown here is derived from an EMBL/GenBank/DDBJ whole genome shotgun (WGS) entry which is preliminary data.</text>
</comment>
<dbReference type="EMBL" id="BJZO01000125">
    <property type="protein sequence ID" value="GEO82883.1"/>
    <property type="molecule type" value="Genomic_DNA"/>
</dbReference>